<evidence type="ECO:0000313" key="3">
    <source>
        <dbReference type="Proteomes" id="UP000323166"/>
    </source>
</evidence>
<keyword evidence="1" id="KW-0812">Transmembrane</keyword>
<dbReference type="InterPro" id="IPR025470">
    <property type="entry name" value="DUF4321"/>
</dbReference>
<dbReference type="EMBL" id="VNHM01000001">
    <property type="protein sequence ID" value="TYO98039.1"/>
    <property type="molecule type" value="Genomic_DNA"/>
</dbReference>
<keyword evidence="1" id="KW-0472">Membrane</keyword>
<reference evidence="2 3" key="1">
    <citation type="submission" date="2019-07" db="EMBL/GenBank/DDBJ databases">
        <title>Genomic Encyclopedia of Type Strains, Phase I: the one thousand microbial genomes (KMG-I) project.</title>
        <authorList>
            <person name="Kyrpides N."/>
        </authorList>
    </citation>
    <scope>NUCLEOTIDE SEQUENCE [LARGE SCALE GENOMIC DNA]</scope>
    <source>
        <strain evidence="2 3">DSM 6562</strain>
    </source>
</reference>
<evidence type="ECO:0000313" key="2">
    <source>
        <dbReference type="EMBL" id="TYO98039.1"/>
    </source>
</evidence>
<organism evidence="2 3">
    <name type="scientific">Desulfallas thermosapovorans DSM 6562</name>
    <dbReference type="NCBI Taxonomy" id="1121431"/>
    <lineage>
        <taxon>Bacteria</taxon>
        <taxon>Bacillati</taxon>
        <taxon>Bacillota</taxon>
        <taxon>Clostridia</taxon>
        <taxon>Eubacteriales</taxon>
        <taxon>Desulfallaceae</taxon>
        <taxon>Desulfallas</taxon>
    </lineage>
</organism>
<protein>
    <submittedName>
        <fullName evidence="2">Uncharacterized protein DUF4321</fullName>
    </submittedName>
</protein>
<accession>A0A5S4ZZ81</accession>
<sequence>MAKNYRSSNGFWVPFLLLVAGGLAGSVIANSLAKTVPFLANNTKIGWQPATLDLNFVQLTLGFTMHIGPLTALGLVLGYIAYRKM</sequence>
<dbReference type="AlphaFoldDB" id="A0A5S4ZZ81"/>
<dbReference type="Proteomes" id="UP000323166">
    <property type="component" value="Unassembled WGS sequence"/>
</dbReference>
<keyword evidence="3" id="KW-1185">Reference proteome</keyword>
<comment type="caution">
    <text evidence="2">The sequence shown here is derived from an EMBL/GenBank/DDBJ whole genome shotgun (WGS) entry which is preliminary data.</text>
</comment>
<keyword evidence="1" id="KW-1133">Transmembrane helix</keyword>
<feature type="transmembrane region" description="Helical" evidence="1">
    <location>
        <begin position="57"/>
        <end position="82"/>
    </location>
</feature>
<dbReference type="Pfam" id="PF14209">
    <property type="entry name" value="DUF4321"/>
    <property type="match status" value="1"/>
</dbReference>
<proteinExistence type="predicted"/>
<name>A0A5S4ZZ81_9FIRM</name>
<dbReference type="RefSeq" id="WP_166510378.1">
    <property type="nucleotide sequence ID" value="NZ_VNHM01000001.1"/>
</dbReference>
<gene>
    <name evidence="2" type="ORF">LX24_00324</name>
</gene>
<evidence type="ECO:0000256" key="1">
    <source>
        <dbReference type="SAM" id="Phobius"/>
    </source>
</evidence>